<dbReference type="Pfam" id="PF02558">
    <property type="entry name" value="ApbA"/>
    <property type="match status" value="1"/>
</dbReference>
<evidence type="ECO:0000256" key="1">
    <source>
        <dbReference type="ARBA" id="ARBA00001946"/>
    </source>
</evidence>
<dbReference type="OrthoDB" id="2579025at2759"/>
<evidence type="ECO:0000256" key="4">
    <source>
        <dbReference type="ARBA" id="ARBA00022842"/>
    </source>
</evidence>
<dbReference type="InterPro" id="IPR029017">
    <property type="entry name" value="Enolase-like_N"/>
</dbReference>
<dbReference type="GO" id="GO:0046872">
    <property type="term" value="F:metal ion binding"/>
    <property type="evidence" value="ECO:0007669"/>
    <property type="project" value="UniProtKB-KW"/>
</dbReference>
<dbReference type="SFLD" id="SFLDS00001">
    <property type="entry name" value="Enolase"/>
    <property type="match status" value="1"/>
</dbReference>
<sequence length="713" mass="78924">MAKIATVKYYRVKPRWLMVKIVDENGQHGWGEATLEGHDLAVEGCLDEMIPRIIGQEANDIENIWQTFWRHSFYRGGPIFMSALSGIDIALWDLKGRNLKVPIYELLGGKVRTKVQVYCWIGGDRPSDVEAAAKKRVAQGLTCVKMNATEDLGWIDSPSALDSTVERLKQVKALGLDVGLDFHGRCHKAMAKQLARALEPHRPLFIEEPILVEHPEAIKKLSDQTVIPIAFGERLYTRWDIKRFLEDSSVDILQPDIAHAGGISETKRIATMAEAYDVAIAPHCPLGPVAFAASVQVALSSPNFSILEMSLGMHYNTEAGDIDLLTYLKDPTVFDLENGYVKAPTGYGLGIDIDEEMVIKIAKETEPWQCKTFHGPDGSILWIILKMSNDTLEVLVYGLGAIGSFYAFILSRSERVRLTVVARSNFEAVAANGIKIESENHGKHHVKPHKVLRSVADAEQKFDFIICTNKAVDQASSAADIAPGVGDNTSIVIIQNGVGNEDAFRERFPNVTIISCVTWVGARQPEPGVIAHTTSEDMQVGLYPNKAGDEARDTQRLSQFESLLSIGKTIFQIVPNIQVQRWEKVVWNAAWNSLTALTLMDTHSWLSSSDLSTPMTRKLMKEVIDVANALGVPLEDELIDKLIDKILRMPPIGSSMRTDYENGKPMEVEVILGYPVKKGRELNIDVATIETLYTVLLAINKRLIGAQSASNSS</sequence>
<dbReference type="SUPFAM" id="SSF48179">
    <property type="entry name" value="6-phosphogluconate dehydrogenase C-terminal domain-like"/>
    <property type="match status" value="1"/>
</dbReference>
<organism evidence="9 10">
    <name type="scientific">Fusarium tricinctum</name>
    <dbReference type="NCBI Taxonomy" id="61284"/>
    <lineage>
        <taxon>Eukaryota</taxon>
        <taxon>Fungi</taxon>
        <taxon>Dikarya</taxon>
        <taxon>Ascomycota</taxon>
        <taxon>Pezizomycotina</taxon>
        <taxon>Sordariomycetes</taxon>
        <taxon>Hypocreomycetidae</taxon>
        <taxon>Hypocreales</taxon>
        <taxon>Nectriaceae</taxon>
        <taxon>Fusarium</taxon>
        <taxon>Fusarium tricinctum species complex</taxon>
    </lineage>
</organism>
<evidence type="ECO:0000313" key="10">
    <source>
        <dbReference type="Proteomes" id="UP000813427"/>
    </source>
</evidence>
<dbReference type="InterPro" id="IPR003710">
    <property type="entry name" value="ApbA"/>
</dbReference>
<dbReference type="GO" id="GO:0015940">
    <property type="term" value="P:pantothenate biosynthetic process"/>
    <property type="evidence" value="ECO:0007669"/>
    <property type="project" value="InterPro"/>
</dbReference>
<dbReference type="InterPro" id="IPR036291">
    <property type="entry name" value="NAD(P)-bd_dom_sf"/>
</dbReference>
<keyword evidence="7" id="KW-0456">Lyase</keyword>
<dbReference type="Gene3D" id="3.40.50.720">
    <property type="entry name" value="NAD(P)-binding Rossmann-like Domain"/>
    <property type="match status" value="1"/>
</dbReference>
<dbReference type="Proteomes" id="UP000813427">
    <property type="component" value="Unassembled WGS sequence"/>
</dbReference>
<dbReference type="NCBIfam" id="NF010624">
    <property type="entry name" value="PRK14017.1"/>
    <property type="match status" value="1"/>
</dbReference>
<comment type="caution">
    <text evidence="9">The sequence shown here is derived from an EMBL/GenBank/DDBJ whole genome shotgun (WGS) entry which is preliminary data.</text>
</comment>
<dbReference type="PROSITE" id="PS00908">
    <property type="entry name" value="MR_MLE_1"/>
    <property type="match status" value="1"/>
</dbReference>
<evidence type="ECO:0000259" key="8">
    <source>
        <dbReference type="SMART" id="SM00922"/>
    </source>
</evidence>
<evidence type="ECO:0000256" key="6">
    <source>
        <dbReference type="ARBA" id="ARBA00023002"/>
    </source>
</evidence>
<dbReference type="Pfam" id="PF13378">
    <property type="entry name" value="MR_MLE_C"/>
    <property type="match status" value="1"/>
</dbReference>
<keyword evidence="5" id="KW-0521">NADP</keyword>
<dbReference type="InterPro" id="IPR013752">
    <property type="entry name" value="KPA_reductase"/>
</dbReference>
<dbReference type="CDD" id="cd03325">
    <property type="entry name" value="D-galactonate_dehydratase"/>
    <property type="match status" value="1"/>
</dbReference>
<keyword evidence="10" id="KW-1185">Reference proteome</keyword>
<protein>
    <submittedName>
        <fullName evidence="9">Enolase C-terminal domain-like protein</fullName>
    </submittedName>
</protein>
<feature type="domain" description="Mandelate racemase/muconate lactonizing enzyme C-terminal" evidence="8">
    <location>
        <begin position="126"/>
        <end position="228"/>
    </location>
</feature>
<accession>A0A8K0RUT2</accession>
<dbReference type="InterPro" id="IPR036849">
    <property type="entry name" value="Enolase-like_C_sf"/>
</dbReference>
<dbReference type="InterPro" id="IPR008927">
    <property type="entry name" value="6-PGluconate_DH-like_C_sf"/>
</dbReference>
<keyword evidence="6" id="KW-0560">Oxidoreductase</keyword>
<dbReference type="FunFam" id="1.10.1040.10:FF:000017">
    <property type="entry name" value="2-dehydropantoate 2-reductase"/>
    <property type="match status" value="1"/>
</dbReference>
<dbReference type="GO" id="GO:0008869">
    <property type="term" value="F:galactonate dehydratase activity"/>
    <property type="evidence" value="ECO:0007669"/>
    <property type="project" value="InterPro"/>
</dbReference>
<dbReference type="Gene3D" id="3.20.20.120">
    <property type="entry name" value="Enolase-like C-terminal domain"/>
    <property type="match status" value="1"/>
</dbReference>
<name>A0A8K0RUT2_9HYPO</name>
<keyword evidence="4" id="KW-0460">Magnesium</keyword>
<dbReference type="InterPro" id="IPR023592">
    <property type="entry name" value="Galactonate_deHydtase"/>
</dbReference>
<dbReference type="SUPFAM" id="SSF51604">
    <property type="entry name" value="Enolase C-terminal domain-like"/>
    <property type="match status" value="1"/>
</dbReference>
<dbReference type="NCBIfam" id="TIGR00745">
    <property type="entry name" value="apbA_panE"/>
    <property type="match status" value="1"/>
</dbReference>
<dbReference type="InterPro" id="IPR029065">
    <property type="entry name" value="Enolase_C-like"/>
</dbReference>
<dbReference type="SFLD" id="SFLDG00179">
    <property type="entry name" value="mandelate_racemase"/>
    <property type="match status" value="1"/>
</dbReference>
<evidence type="ECO:0000256" key="7">
    <source>
        <dbReference type="ARBA" id="ARBA00023239"/>
    </source>
</evidence>
<dbReference type="InterPro" id="IPR034593">
    <property type="entry name" value="DgoD-like"/>
</dbReference>
<dbReference type="SFLD" id="SFLDF00003">
    <property type="entry name" value="D-galactonate_dehydratase"/>
    <property type="match status" value="1"/>
</dbReference>
<evidence type="ECO:0000256" key="3">
    <source>
        <dbReference type="ARBA" id="ARBA00022723"/>
    </source>
</evidence>
<reference evidence="9" key="1">
    <citation type="journal article" date="2021" name="Nat. Commun.">
        <title>Genetic determinants of endophytism in the Arabidopsis root mycobiome.</title>
        <authorList>
            <person name="Mesny F."/>
            <person name="Miyauchi S."/>
            <person name="Thiergart T."/>
            <person name="Pickel B."/>
            <person name="Atanasova L."/>
            <person name="Karlsson M."/>
            <person name="Huettel B."/>
            <person name="Barry K.W."/>
            <person name="Haridas S."/>
            <person name="Chen C."/>
            <person name="Bauer D."/>
            <person name="Andreopoulos W."/>
            <person name="Pangilinan J."/>
            <person name="LaButti K."/>
            <person name="Riley R."/>
            <person name="Lipzen A."/>
            <person name="Clum A."/>
            <person name="Drula E."/>
            <person name="Henrissat B."/>
            <person name="Kohler A."/>
            <person name="Grigoriev I.V."/>
            <person name="Martin F.M."/>
            <person name="Hacquard S."/>
        </authorList>
    </citation>
    <scope>NUCLEOTIDE SEQUENCE</scope>
    <source>
        <strain evidence="9">MPI-SDFR-AT-0068</strain>
    </source>
</reference>
<dbReference type="PANTHER" id="PTHR48080:SF2">
    <property type="entry name" value="D-GALACTONATE DEHYDRATASE"/>
    <property type="match status" value="1"/>
</dbReference>
<dbReference type="InterPro" id="IPR013342">
    <property type="entry name" value="Mandelate_racemase_C"/>
</dbReference>
<comment type="cofactor">
    <cofactor evidence="1">
        <name>Mg(2+)</name>
        <dbReference type="ChEBI" id="CHEBI:18420"/>
    </cofactor>
</comment>
<dbReference type="InterPro" id="IPR013341">
    <property type="entry name" value="Mandelate_racemase_N_dom"/>
</dbReference>
<evidence type="ECO:0000256" key="5">
    <source>
        <dbReference type="ARBA" id="ARBA00022857"/>
    </source>
</evidence>
<dbReference type="Pfam" id="PF08546">
    <property type="entry name" value="ApbA_C"/>
    <property type="match status" value="1"/>
</dbReference>
<dbReference type="SUPFAM" id="SSF51735">
    <property type="entry name" value="NAD(P)-binding Rossmann-fold domains"/>
    <property type="match status" value="1"/>
</dbReference>
<dbReference type="AlphaFoldDB" id="A0A8K0RUT2"/>
<dbReference type="Pfam" id="PF02746">
    <property type="entry name" value="MR_MLE_N"/>
    <property type="match status" value="1"/>
</dbReference>
<dbReference type="SMART" id="SM00922">
    <property type="entry name" value="MR_MLE"/>
    <property type="match status" value="1"/>
</dbReference>
<evidence type="ECO:0000313" key="9">
    <source>
        <dbReference type="EMBL" id="KAH7241429.1"/>
    </source>
</evidence>
<dbReference type="EMBL" id="JAGPXF010000005">
    <property type="protein sequence ID" value="KAH7241429.1"/>
    <property type="molecule type" value="Genomic_DNA"/>
</dbReference>
<dbReference type="InterPro" id="IPR013328">
    <property type="entry name" value="6PGD_dom2"/>
</dbReference>
<dbReference type="PROSITE" id="PS00909">
    <property type="entry name" value="MR_MLE_2"/>
    <property type="match status" value="1"/>
</dbReference>
<proteinExistence type="inferred from homology"/>
<dbReference type="PANTHER" id="PTHR48080">
    <property type="entry name" value="D-GALACTONATE DEHYDRATASE-RELATED"/>
    <property type="match status" value="1"/>
</dbReference>
<dbReference type="InterPro" id="IPR013332">
    <property type="entry name" value="KPR_N"/>
</dbReference>
<dbReference type="GO" id="GO:0008677">
    <property type="term" value="F:2-dehydropantoate 2-reductase activity"/>
    <property type="evidence" value="ECO:0007669"/>
    <property type="project" value="InterPro"/>
</dbReference>
<dbReference type="SUPFAM" id="SSF54826">
    <property type="entry name" value="Enolase N-terminal domain-like"/>
    <property type="match status" value="1"/>
</dbReference>
<comment type="similarity">
    <text evidence="2">Belongs to the ketopantoate reductase family.</text>
</comment>
<dbReference type="FunFam" id="3.40.50.720:FF:000609">
    <property type="entry name" value="2-dehydropantoate 2-reductase"/>
    <property type="match status" value="1"/>
</dbReference>
<dbReference type="Gene3D" id="1.10.1040.10">
    <property type="entry name" value="N-(1-d-carboxylethyl)-l-norvaline Dehydrogenase, domain 2"/>
    <property type="match status" value="1"/>
</dbReference>
<dbReference type="GO" id="GO:0009063">
    <property type="term" value="P:amino acid catabolic process"/>
    <property type="evidence" value="ECO:0007669"/>
    <property type="project" value="InterPro"/>
</dbReference>
<dbReference type="Gene3D" id="3.30.390.10">
    <property type="entry name" value="Enolase-like, N-terminal domain"/>
    <property type="match status" value="1"/>
</dbReference>
<keyword evidence="3" id="KW-0479">Metal-binding</keyword>
<gene>
    <name evidence="9" type="ORF">BKA59DRAFT_501717</name>
</gene>
<dbReference type="InterPro" id="IPR018110">
    <property type="entry name" value="Mandel_Rmase/mucon_lact_enz_CS"/>
</dbReference>
<dbReference type="GO" id="GO:0034194">
    <property type="term" value="P:D-galactonate catabolic process"/>
    <property type="evidence" value="ECO:0007669"/>
    <property type="project" value="InterPro"/>
</dbReference>
<evidence type="ECO:0000256" key="2">
    <source>
        <dbReference type="ARBA" id="ARBA00007870"/>
    </source>
</evidence>